<evidence type="ECO:0000313" key="1">
    <source>
        <dbReference type="EMBL" id="MCL1143702.1"/>
    </source>
</evidence>
<proteinExistence type="predicted"/>
<dbReference type="RefSeq" id="WP_248996374.1">
    <property type="nucleotide sequence ID" value="NZ_JAKIKP010000011.1"/>
</dbReference>
<evidence type="ECO:0000313" key="2">
    <source>
        <dbReference type="Proteomes" id="UP001139333"/>
    </source>
</evidence>
<comment type="caution">
    <text evidence="1">The sequence shown here is derived from an EMBL/GenBank/DDBJ whole genome shotgun (WGS) entry which is preliminary data.</text>
</comment>
<sequence>MSRYFSFRFRKDIQEAKQSLVLFCHSDIEISSLIKEIKEDVMLNLVPSDVVILGYGITASVVDGIISNSMFASEFESFVGAVEDKLEFITVDENGDITTVRGGEAVLFKHEMMLAGANDIFKSRKGLITSSPSYHFAKPSGDHCDKFIRASNLFTSGVEVAFLAISLLPYLTNNIKRIYVDTSSISFLVSIAVQLSKNFQHQQPIIESFESYSVFKEPYGFVTSSESLVIVSATTSGGLVKNLIRDNAFSTENILTLFFSHIPSEQRGLFDISSVVESGITSVPEEHCKFCQQGSKVIRIEGEQFLPETPKHELLVIKKVDFGSKRQNFFKEFAVKGLLKFDTSPRDDWEKEHFYIDINKLLDPCPDNFKDTLTKKLNKHFSRDIQTVISLDDEGSWALTQTIRAEIDDETIKWVKYSEINEEELKDSQSVFVVAGAITSGRKLLATARKLRGIAKSATITYFVGFSKLPNQTSFEQLEKDLCLGGFELVVLRSCNLPRFSEKSKSVWEIEKEKLSAFSEIEDPLSDTPERLPNLLAARAKTLEAASSDDLFLTSAIGKPLKLRETFAFWGGLNLSTQDSTQADVYWTIQAILHDLRIKNDSGLATTYHSTLISPVCFDRFNDGVIQACLLRAAKPIELNYAVDEVYSRQMTDIIIAVIRNWENPQGEASLEFLFALWSGQLKILDGHLKEIIEQKIKGVSDDVTFILKQLESTLNIG</sequence>
<dbReference type="Proteomes" id="UP001139333">
    <property type="component" value="Unassembled WGS sequence"/>
</dbReference>
<organism evidence="1 2">
    <name type="scientific">Shewanella gaetbuli</name>
    <dbReference type="NCBI Taxonomy" id="220752"/>
    <lineage>
        <taxon>Bacteria</taxon>
        <taxon>Pseudomonadati</taxon>
        <taxon>Pseudomonadota</taxon>
        <taxon>Gammaproteobacteria</taxon>
        <taxon>Alteromonadales</taxon>
        <taxon>Shewanellaceae</taxon>
        <taxon>Shewanella</taxon>
    </lineage>
</organism>
<gene>
    <name evidence="1" type="ORF">L2672_13550</name>
</gene>
<dbReference type="AlphaFoldDB" id="A0A9X2CJ38"/>
<name>A0A9X2CJ38_9GAMM</name>
<keyword evidence="2" id="KW-1185">Reference proteome</keyword>
<protein>
    <submittedName>
        <fullName evidence="1">Uncharacterized protein</fullName>
    </submittedName>
</protein>
<reference evidence="1" key="1">
    <citation type="submission" date="2022-01" db="EMBL/GenBank/DDBJ databases">
        <title>Whole genome-based taxonomy of the Shewanellaceae.</title>
        <authorList>
            <person name="Martin-Rodriguez A.J."/>
        </authorList>
    </citation>
    <scope>NUCLEOTIDE SEQUENCE</scope>
    <source>
        <strain evidence="1">DSM 16422</strain>
    </source>
</reference>
<dbReference type="EMBL" id="JAKIKP010000011">
    <property type="protein sequence ID" value="MCL1143702.1"/>
    <property type="molecule type" value="Genomic_DNA"/>
</dbReference>
<accession>A0A9X2CJ38</accession>